<dbReference type="InterPro" id="IPR011060">
    <property type="entry name" value="RibuloseP-bd_barrel"/>
</dbReference>
<dbReference type="Pfam" id="PF00290">
    <property type="entry name" value="Trp_syntA"/>
    <property type="match status" value="1"/>
</dbReference>
<dbReference type="PANTHER" id="PTHR43406:SF1">
    <property type="entry name" value="TRYPTOPHAN SYNTHASE ALPHA CHAIN, CHLOROPLASTIC"/>
    <property type="match status" value="1"/>
</dbReference>
<dbReference type="GO" id="GO:0004834">
    <property type="term" value="F:tryptophan synthase activity"/>
    <property type="evidence" value="ECO:0007669"/>
    <property type="project" value="UniProtKB-UniRule"/>
</dbReference>
<dbReference type="EC" id="4.2.1.20" evidence="9"/>
<dbReference type="UniPathway" id="UPA00035">
    <property type="reaction ID" value="UER00044"/>
</dbReference>
<evidence type="ECO:0000256" key="3">
    <source>
        <dbReference type="ARBA" id="ARBA00011270"/>
    </source>
</evidence>
<dbReference type="RefSeq" id="WP_073151253.1">
    <property type="nucleotide sequence ID" value="NZ_FQVL01000001.1"/>
</dbReference>
<dbReference type="EMBL" id="FQVL01000001">
    <property type="protein sequence ID" value="SHE42991.1"/>
    <property type="molecule type" value="Genomic_DNA"/>
</dbReference>
<evidence type="ECO:0000256" key="8">
    <source>
        <dbReference type="ARBA" id="ARBA00049047"/>
    </source>
</evidence>
<dbReference type="PANTHER" id="PTHR43406">
    <property type="entry name" value="TRYPTOPHAN SYNTHASE, ALPHA CHAIN"/>
    <property type="match status" value="1"/>
</dbReference>
<proteinExistence type="inferred from homology"/>
<accession>A0A1M4TEW9</accession>
<name>A0A1M4TEW9_9BACL</name>
<dbReference type="NCBIfam" id="TIGR00262">
    <property type="entry name" value="trpA"/>
    <property type="match status" value="1"/>
</dbReference>
<dbReference type="OrthoDB" id="9804578at2"/>
<keyword evidence="7 9" id="KW-0456">Lyase</keyword>
<comment type="pathway">
    <text evidence="2 9">Amino-acid biosynthesis; L-tryptophan biosynthesis; L-tryptophan from chorismate: step 5/5.</text>
</comment>
<comment type="catalytic activity">
    <reaction evidence="8 9">
        <text>(1S,2R)-1-C-(indol-3-yl)glycerol 3-phosphate + L-serine = D-glyceraldehyde 3-phosphate + L-tryptophan + H2O</text>
        <dbReference type="Rhea" id="RHEA:10532"/>
        <dbReference type="ChEBI" id="CHEBI:15377"/>
        <dbReference type="ChEBI" id="CHEBI:33384"/>
        <dbReference type="ChEBI" id="CHEBI:57912"/>
        <dbReference type="ChEBI" id="CHEBI:58866"/>
        <dbReference type="ChEBI" id="CHEBI:59776"/>
        <dbReference type="EC" id="4.2.1.20"/>
    </reaction>
</comment>
<evidence type="ECO:0000256" key="4">
    <source>
        <dbReference type="ARBA" id="ARBA00022605"/>
    </source>
</evidence>
<dbReference type="InterPro" id="IPR013785">
    <property type="entry name" value="Aldolase_TIM"/>
</dbReference>
<dbReference type="STRING" id="112248.SAMN05444392_101437"/>
<organism evidence="11 12">
    <name type="scientific">Seinonella peptonophila</name>
    <dbReference type="NCBI Taxonomy" id="112248"/>
    <lineage>
        <taxon>Bacteria</taxon>
        <taxon>Bacillati</taxon>
        <taxon>Bacillota</taxon>
        <taxon>Bacilli</taxon>
        <taxon>Bacillales</taxon>
        <taxon>Thermoactinomycetaceae</taxon>
        <taxon>Seinonella</taxon>
    </lineage>
</organism>
<keyword evidence="4 9" id="KW-0028">Amino-acid biosynthesis</keyword>
<sequence length="267" mass="29288">MNDYPLRFDENKQTRLIPFIMSGDPSLDVTIELIKMMEREGVTAIELGVPFSDPQADGPVIQDAGGYALANGVSLSDVLTVGKKVRQQGCKVPLILFSYFNPLLQYGLDILAKDAREAGFSGFIVPDLPFDESESFRNTAKNVGLPVIQLVAPTSEQRIEQIVNGAEGFVYCVSSAGTTGMRTHFSEQITDFLANVKQKSQIPIAVGFGISTPEHVNFFSQHADGVIVGSALVKQIAKRREQLLEPKHNKEAMEEIATFVRSLLRKA</sequence>
<keyword evidence="5 9" id="KW-0822">Tryptophan biosynthesis</keyword>
<evidence type="ECO:0000313" key="11">
    <source>
        <dbReference type="EMBL" id="SHE42991.1"/>
    </source>
</evidence>
<dbReference type="Gene3D" id="3.20.20.70">
    <property type="entry name" value="Aldolase class I"/>
    <property type="match status" value="1"/>
</dbReference>
<dbReference type="SUPFAM" id="SSF51366">
    <property type="entry name" value="Ribulose-phoshate binding barrel"/>
    <property type="match status" value="1"/>
</dbReference>
<protein>
    <recommendedName>
        <fullName evidence="9">Tryptophan synthase alpha chain</fullName>
        <ecNumber evidence="9">4.2.1.20</ecNumber>
    </recommendedName>
</protein>
<dbReference type="HAMAP" id="MF_00131">
    <property type="entry name" value="Trp_synth_alpha"/>
    <property type="match status" value="1"/>
</dbReference>
<dbReference type="CDD" id="cd04724">
    <property type="entry name" value="Tryptophan_synthase_alpha"/>
    <property type="match status" value="1"/>
</dbReference>
<dbReference type="GO" id="GO:0005829">
    <property type="term" value="C:cytosol"/>
    <property type="evidence" value="ECO:0007669"/>
    <property type="project" value="TreeGrafter"/>
</dbReference>
<comment type="subunit">
    <text evidence="3 9">Tetramer of two alpha and two beta chains.</text>
</comment>
<gene>
    <name evidence="9" type="primary">trpA</name>
    <name evidence="11" type="ORF">SAMN05444392_101437</name>
</gene>
<evidence type="ECO:0000256" key="1">
    <source>
        <dbReference type="ARBA" id="ARBA00003365"/>
    </source>
</evidence>
<comment type="similarity">
    <text evidence="9 10">Belongs to the TrpA family.</text>
</comment>
<dbReference type="InterPro" id="IPR002028">
    <property type="entry name" value="Trp_synthase_suA"/>
</dbReference>
<evidence type="ECO:0000256" key="6">
    <source>
        <dbReference type="ARBA" id="ARBA00023141"/>
    </source>
</evidence>
<evidence type="ECO:0000256" key="2">
    <source>
        <dbReference type="ARBA" id="ARBA00004733"/>
    </source>
</evidence>
<dbReference type="Proteomes" id="UP000184476">
    <property type="component" value="Unassembled WGS sequence"/>
</dbReference>
<evidence type="ECO:0000256" key="5">
    <source>
        <dbReference type="ARBA" id="ARBA00022822"/>
    </source>
</evidence>
<dbReference type="AlphaFoldDB" id="A0A1M4TEW9"/>
<evidence type="ECO:0000256" key="10">
    <source>
        <dbReference type="RuleBase" id="RU003662"/>
    </source>
</evidence>
<evidence type="ECO:0000313" key="12">
    <source>
        <dbReference type="Proteomes" id="UP000184476"/>
    </source>
</evidence>
<keyword evidence="6 9" id="KW-0057">Aromatic amino acid biosynthesis</keyword>
<comment type="function">
    <text evidence="1 9">The alpha subunit is responsible for the aldol cleavage of indoleglycerol phosphate to indole and glyceraldehyde 3-phosphate.</text>
</comment>
<feature type="active site" description="Proton acceptor" evidence="9">
    <location>
        <position position="46"/>
    </location>
</feature>
<evidence type="ECO:0000256" key="7">
    <source>
        <dbReference type="ARBA" id="ARBA00023239"/>
    </source>
</evidence>
<reference evidence="11 12" key="1">
    <citation type="submission" date="2016-11" db="EMBL/GenBank/DDBJ databases">
        <authorList>
            <person name="Jaros S."/>
            <person name="Januszkiewicz K."/>
            <person name="Wedrychowicz H."/>
        </authorList>
    </citation>
    <scope>NUCLEOTIDE SEQUENCE [LARGE SCALE GENOMIC DNA]</scope>
    <source>
        <strain evidence="11 12">DSM 44666</strain>
    </source>
</reference>
<keyword evidence="12" id="KW-1185">Reference proteome</keyword>
<evidence type="ECO:0000256" key="9">
    <source>
        <dbReference type="HAMAP-Rule" id="MF_00131"/>
    </source>
</evidence>
<dbReference type="FunFam" id="3.20.20.70:FF:000037">
    <property type="entry name" value="Tryptophan synthase alpha chain"/>
    <property type="match status" value="1"/>
</dbReference>
<feature type="active site" description="Proton acceptor" evidence="9">
    <location>
        <position position="57"/>
    </location>
</feature>